<dbReference type="eggNOG" id="COG0640">
    <property type="taxonomic scope" value="Bacteria"/>
</dbReference>
<dbReference type="RefSeq" id="WP_010592545.1">
    <property type="nucleotide sequence ID" value="NZ_CP023714.1"/>
</dbReference>
<dbReference type="InterPro" id="IPR011991">
    <property type="entry name" value="ArsR-like_HTH"/>
</dbReference>
<dbReference type="OrthoDB" id="9806976at2"/>
<dbReference type="PROSITE" id="PS50987">
    <property type="entry name" value="HTH_ARSR_2"/>
    <property type="match status" value="1"/>
</dbReference>
<dbReference type="InterPro" id="IPR001845">
    <property type="entry name" value="HTH_ArsR_DNA-bd_dom"/>
</dbReference>
<dbReference type="GO" id="GO:0003700">
    <property type="term" value="F:DNA-binding transcription factor activity"/>
    <property type="evidence" value="ECO:0007669"/>
    <property type="project" value="InterPro"/>
</dbReference>
<dbReference type="PRINTS" id="PR00778">
    <property type="entry name" value="HTHARSR"/>
</dbReference>
<dbReference type="KEGG" id="rrz:CS378_22995"/>
<name>A0A098BTX2_9NOCA</name>
<sequence length="110" mass="12484">MVQYSSLDATFAALSDPTRRGILQDLRAGPASISDLAARYRMTPTGITKHVRLLEEAGLVVTEKKGRVRHCRLGINRLEHEADWIRDHQQMIEGRMDRLAEFLDRTKGTP</sequence>
<protein>
    <submittedName>
        <fullName evidence="1">Bacterial regulatory protein, arsR family protein</fullName>
    </submittedName>
</protein>
<dbReference type="Pfam" id="PF12840">
    <property type="entry name" value="HTH_20"/>
    <property type="match status" value="1"/>
</dbReference>
<gene>
    <name evidence="1" type="ORF">RHRU231_930037</name>
</gene>
<dbReference type="Gene3D" id="1.10.10.10">
    <property type="entry name" value="Winged helix-like DNA-binding domain superfamily/Winged helix DNA-binding domain"/>
    <property type="match status" value="1"/>
</dbReference>
<evidence type="ECO:0000313" key="1">
    <source>
        <dbReference type="EMBL" id="CDZ92158.1"/>
    </source>
</evidence>
<dbReference type="SMART" id="SM00418">
    <property type="entry name" value="HTH_ARSR"/>
    <property type="match status" value="1"/>
</dbReference>
<dbReference type="NCBIfam" id="NF033788">
    <property type="entry name" value="HTH_metalloreg"/>
    <property type="match status" value="1"/>
</dbReference>
<accession>A0A098BTX2</accession>
<reference evidence="1 2" key="1">
    <citation type="journal article" date="2014" name="Genome Announc.">
        <title>Draft Genome Sequence of Propane- and Butane-Oxidizing Actinobacterium Rhodococcus ruber IEGM 231.</title>
        <authorList>
            <person name="Ivshina I.B."/>
            <person name="Kuyukina M.S."/>
            <person name="Krivoruchko A.V."/>
            <person name="Barbe V."/>
            <person name="Fischer C."/>
        </authorList>
    </citation>
    <scope>NUCLEOTIDE SEQUENCE [LARGE SCALE GENOMIC DNA]</scope>
</reference>
<dbReference type="InterPro" id="IPR036388">
    <property type="entry name" value="WH-like_DNA-bd_sf"/>
</dbReference>
<dbReference type="CDD" id="cd00090">
    <property type="entry name" value="HTH_ARSR"/>
    <property type="match status" value="1"/>
</dbReference>
<dbReference type="GeneID" id="66834814"/>
<dbReference type="InterPro" id="IPR036390">
    <property type="entry name" value="WH_DNA-bd_sf"/>
</dbReference>
<dbReference type="Proteomes" id="UP000042997">
    <property type="component" value="Unassembled WGS sequence"/>
</dbReference>
<organism evidence="1 2">
    <name type="scientific">Rhodococcus ruber</name>
    <dbReference type="NCBI Taxonomy" id="1830"/>
    <lineage>
        <taxon>Bacteria</taxon>
        <taxon>Bacillati</taxon>
        <taxon>Actinomycetota</taxon>
        <taxon>Actinomycetes</taxon>
        <taxon>Mycobacteriales</taxon>
        <taxon>Nocardiaceae</taxon>
        <taxon>Rhodococcus</taxon>
    </lineage>
</organism>
<dbReference type="AlphaFoldDB" id="A0A098BTX2"/>
<dbReference type="SUPFAM" id="SSF46785">
    <property type="entry name" value="Winged helix' DNA-binding domain"/>
    <property type="match status" value="1"/>
</dbReference>
<evidence type="ECO:0000313" key="2">
    <source>
        <dbReference type="Proteomes" id="UP000042997"/>
    </source>
</evidence>
<dbReference type="EMBL" id="CCSD01000109">
    <property type="protein sequence ID" value="CDZ92158.1"/>
    <property type="molecule type" value="Genomic_DNA"/>
</dbReference>
<dbReference type="PANTHER" id="PTHR38600:SF2">
    <property type="entry name" value="SLL0088 PROTEIN"/>
    <property type="match status" value="1"/>
</dbReference>
<proteinExistence type="predicted"/>
<dbReference type="PANTHER" id="PTHR38600">
    <property type="entry name" value="TRANSCRIPTIONAL REGULATORY PROTEIN"/>
    <property type="match status" value="1"/>
</dbReference>